<keyword evidence="1" id="KW-0175">Coiled coil</keyword>
<keyword evidence="4" id="KW-0132">Cell division</keyword>
<dbReference type="RefSeq" id="WP_091847416.1">
    <property type="nucleotide sequence ID" value="NZ_FMBL01000001.1"/>
</dbReference>
<dbReference type="OrthoDB" id="5187715at2"/>
<dbReference type="Pfam" id="PF04977">
    <property type="entry name" value="DivIC"/>
    <property type="match status" value="1"/>
</dbReference>
<evidence type="ECO:0000256" key="2">
    <source>
        <dbReference type="SAM" id="MobiDB-lite"/>
    </source>
</evidence>
<feature type="compositionally biased region" description="Polar residues" evidence="2">
    <location>
        <begin position="179"/>
        <end position="206"/>
    </location>
</feature>
<evidence type="ECO:0000256" key="3">
    <source>
        <dbReference type="SAM" id="Phobius"/>
    </source>
</evidence>
<feature type="region of interest" description="Disordered" evidence="2">
    <location>
        <begin position="106"/>
        <end position="129"/>
    </location>
</feature>
<feature type="region of interest" description="Disordered" evidence="2">
    <location>
        <begin position="146"/>
        <end position="206"/>
    </location>
</feature>
<gene>
    <name evidence="4" type="ORF">GA0061077_0614</name>
</gene>
<reference evidence="5" key="1">
    <citation type="submission" date="2016-08" db="EMBL/GenBank/DDBJ databases">
        <authorList>
            <person name="Varghese N."/>
            <person name="Submissions Spin"/>
        </authorList>
    </citation>
    <scope>NUCLEOTIDE SEQUENCE [LARGE SCALE GENOMIC DNA]</scope>
    <source>
        <strain evidence="5">R-52791</strain>
    </source>
</reference>
<feature type="transmembrane region" description="Helical" evidence="3">
    <location>
        <begin position="21"/>
        <end position="42"/>
    </location>
</feature>
<evidence type="ECO:0000313" key="5">
    <source>
        <dbReference type="Proteomes" id="UP000242610"/>
    </source>
</evidence>
<dbReference type="Proteomes" id="UP000242610">
    <property type="component" value="Unassembled WGS sequence"/>
</dbReference>
<keyword evidence="5" id="KW-1185">Reference proteome</keyword>
<keyword evidence="4" id="KW-0131">Cell cycle</keyword>
<protein>
    <submittedName>
        <fullName evidence="4">Cell division protein FtsB</fullName>
    </submittedName>
</protein>
<accession>A0A1C4H302</accession>
<feature type="coiled-coil region" evidence="1">
    <location>
        <begin position="54"/>
        <end position="81"/>
    </location>
</feature>
<evidence type="ECO:0000256" key="1">
    <source>
        <dbReference type="SAM" id="Coils"/>
    </source>
</evidence>
<dbReference type="EMBL" id="FMBL01000001">
    <property type="protein sequence ID" value="SCC79183.1"/>
    <property type="molecule type" value="Genomic_DNA"/>
</dbReference>
<keyword evidence="3" id="KW-1133">Transmembrane helix</keyword>
<sequence>MGTAKTESKTTSKNKTKRRGSGPVAFFLALFIVALGTIQLVATFHSYALNLAQLNGLKRQEAALIAKKQNLENDISRWNDDAYVTAQARERLGFVFPGEQAIHVEHPEAVTGVKPDSDQGKRNKANSDKKTLPWYSELAYGFKKADKPVRQPKDAGATVVTPSALGVQSGDGRQRDSVKTNQNTSDGETTRSSTGGNIVPSGSNLV</sequence>
<keyword evidence="3" id="KW-0472">Membrane</keyword>
<dbReference type="InterPro" id="IPR007060">
    <property type="entry name" value="FtsL/DivIC"/>
</dbReference>
<organism evidence="4 5">
    <name type="scientific">Bifidobacterium commune</name>
    <dbReference type="NCBI Taxonomy" id="1505727"/>
    <lineage>
        <taxon>Bacteria</taxon>
        <taxon>Bacillati</taxon>
        <taxon>Actinomycetota</taxon>
        <taxon>Actinomycetes</taxon>
        <taxon>Bifidobacteriales</taxon>
        <taxon>Bifidobacteriaceae</taxon>
        <taxon>Bifidobacterium</taxon>
    </lineage>
</organism>
<name>A0A1C4H302_9BIFI</name>
<evidence type="ECO:0000313" key="4">
    <source>
        <dbReference type="EMBL" id="SCC79183.1"/>
    </source>
</evidence>
<dbReference type="AlphaFoldDB" id="A0A1C4H302"/>
<feature type="compositionally biased region" description="Basic and acidic residues" evidence="2">
    <location>
        <begin position="115"/>
        <end position="129"/>
    </location>
</feature>
<proteinExistence type="predicted"/>
<dbReference type="STRING" id="1505727.GA0061077_0614"/>
<dbReference type="GO" id="GO:0051301">
    <property type="term" value="P:cell division"/>
    <property type="evidence" value="ECO:0007669"/>
    <property type="project" value="UniProtKB-KW"/>
</dbReference>
<keyword evidence="3" id="KW-0812">Transmembrane</keyword>